<dbReference type="KEGG" id="cthi:THC_0973"/>
<protein>
    <recommendedName>
        <fullName evidence="3">Cytochrome C</fullName>
    </recommendedName>
</protein>
<dbReference type="EMBL" id="AP014945">
    <property type="protein sequence ID" value="BAU23357.1"/>
    <property type="molecule type" value="Genomic_DNA"/>
</dbReference>
<reference evidence="1 2" key="1">
    <citation type="journal article" date="2016" name="Int. J. Syst. Evol. Microbiol.">
        <title>Caldimicrobium thiodismutans sp. nov., a sulfur-disproportionating bacterium isolated from a hot spring, and emended description of the genus Caldimicrobium.</title>
        <authorList>
            <person name="Kojima H."/>
            <person name="Umezawa K."/>
            <person name="Fukui M."/>
        </authorList>
    </citation>
    <scope>NUCLEOTIDE SEQUENCE [LARGE SCALE GENOMIC DNA]</scope>
    <source>
        <strain evidence="1 2">TF1</strain>
    </source>
</reference>
<dbReference type="OrthoDB" id="9791861at2"/>
<dbReference type="RefSeq" id="WP_068514146.1">
    <property type="nucleotide sequence ID" value="NZ_AP014945.1"/>
</dbReference>
<sequence>MEKYFESITWAQIDPHSTQKKGRTCQSCHQNPKAVGLGYGKISFQKGKLFFEALEKSVTKNPKISLSQIVTPEGKTLVKFNRPEMRGFNEEELLRILRVGLCLNCHSEKDKLFKTWKRDTRCPKFPHL</sequence>
<name>A0A0U4W2Q3_9BACT</name>
<reference evidence="2" key="2">
    <citation type="journal article" date="2016" name="Int. J. Syst. Evol. Microbiol.">
        <title>Caldimicrobium thiodismutans sp. nov., a sulfur-disproportionating bacterium isolated from a hot spring.</title>
        <authorList>
            <person name="Kojima H."/>
            <person name="Umezawa K."/>
            <person name="Fukui M."/>
        </authorList>
    </citation>
    <scope>NUCLEOTIDE SEQUENCE [LARGE SCALE GENOMIC DNA]</scope>
    <source>
        <strain evidence="2">TF1</strain>
    </source>
</reference>
<evidence type="ECO:0008006" key="3">
    <source>
        <dbReference type="Google" id="ProtNLM"/>
    </source>
</evidence>
<proteinExistence type="predicted"/>
<dbReference type="STRING" id="1653476.THC_0973"/>
<dbReference type="InterPro" id="IPR036280">
    <property type="entry name" value="Multihaem_cyt_sf"/>
</dbReference>
<dbReference type="Proteomes" id="UP000068196">
    <property type="component" value="Chromosome"/>
</dbReference>
<keyword evidence="2" id="KW-1185">Reference proteome</keyword>
<accession>A0A0U4W2Q3</accession>
<gene>
    <name evidence="1" type="ORF">THC_0973</name>
</gene>
<dbReference type="AlphaFoldDB" id="A0A0U4W2Q3"/>
<dbReference type="SUPFAM" id="SSF48695">
    <property type="entry name" value="Multiheme cytochromes"/>
    <property type="match status" value="2"/>
</dbReference>
<organism evidence="1 2">
    <name type="scientific">Caldimicrobium thiodismutans</name>
    <dbReference type="NCBI Taxonomy" id="1653476"/>
    <lineage>
        <taxon>Bacteria</taxon>
        <taxon>Pseudomonadati</taxon>
        <taxon>Thermodesulfobacteriota</taxon>
        <taxon>Thermodesulfobacteria</taxon>
        <taxon>Thermodesulfobacteriales</taxon>
        <taxon>Thermodesulfobacteriaceae</taxon>
        <taxon>Caldimicrobium</taxon>
    </lineage>
</organism>
<evidence type="ECO:0000313" key="2">
    <source>
        <dbReference type="Proteomes" id="UP000068196"/>
    </source>
</evidence>
<evidence type="ECO:0000313" key="1">
    <source>
        <dbReference type="EMBL" id="BAU23357.1"/>
    </source>
</evidence>